<reference evidence="2 3" key="1">
    <citation type="submission" date="2021-04" db="EMBL/GenBank/DDBJ databases">
        <title>Genomics, taxonomy and metabolism of representatives of sulfur bacteria of the genus Thiothrix: Thiothrix fructosivorans QT, Thiothrix unzii A1T and three new species, Thiothrix subterranea sp. nov., Thiothrix litoralis sp. nov. and 'Candidatus Thiothrix anitrata' sp. nov.</title>
        <authorList>
            <person name="Ravin N.V."/>
            <person name="Smolyakov D."/>
            <person name="Rudenko T.S."/>
            <person name="Mardanov A.V."/>
            <person name="Beletsky A.V."/>
            <person name="Markov N.D."/>
            <person name="Fomenkov A.I."/>
            <person name="Roberts R.J."/>
            <person name="Karnachuk O.V."/>
            <person name="Novikov A."/>
            <person name="Grabovich M.Y."/>
        </authorList>
    </citation>
    <scope>NUCLEOTIDE SEQUENCE [LARGE SCALE GENOMIC DNA]</scope>
    <source>
        <strain evidence="2 3">A52</strain>
    </source>
</reference>
<protein>
    <submittedName>
        <fullName evidence="2">DUF5615 family PIN-like protein</fullName>
    </submittedName>
</protein>
<sequence length="113" mass="13407">MKKYLIDVNLPRYFSLWSGEAYEHVVNINDEMKDSEIWEYAKQHNLVIVTKDADFSDRILLAEPPPRIIHIRTGNMKMRDFHQHLSQLWDQVCLLSDTYKLVQVYNDRIEGVG</sequence>
<evidence type="ECO:0000313" key="2">
    <source>
        <dbReference type="EMBL" id="QTR49938.1"/>
    </source>
</evidence>
<dbReference type="InterPro" id="IPR041049">
    <property type="entry name" value="DUF5615"/>
</dbReference>
<organism evidence="2 3">
    <name type="scientific">Candidatus Thiothrix anitrata</name>
    <dbReference type="NCBI Taxonomy" id="2823902"/>
    <lineage>
        <taxon>Bacteria</taxon>
        <taxon>Pseudomonadati</taxon>
        <taxon>Pseudomonadota</taxon>
        <taxon>Gammaproteobacteria</taxon>
        <taxon>Thiotrichales</taxon>
        <taxon>Thiotrichaceae</taxon>
        <taxon>Thiothrix</taxon>
    </lineage>
</organism>
<gene>
    <name evidence="2" type="ORF">J8380_17230</name>
</gene>
<dbReference type="Proteomes" id="UP000672027">
    <property type="component" value="Chromosome"/>
</dbReference>
<accession>A0ABX7X5Q3</accession>
<feature type="domain" description="DUF5615" evidence="1">
    <location>
        <begin position="3"/>
        <end position="102"/>
    </location>
</feature>
<evidence type="ECO:0000313" key="3">
    <source>
        <dbReference type="Proteomes" id="UP000672027"/>
    </source>
</evidence>
<proteinExistence type="predicted"/>
<name>A0ABX7X5Q3_9GAMM</name>
<keyword evidence="3" id="KW-1185">Reference proteome</keyword>
<evidence type="ECO:0000259" key="1">
    <source>
        <dbReference type="Pfam" id="PF18480"/>
    </source>
</evidence>
<dbReference type="RefSeq" id="WP_210226764.1">
    <property type="nucleotide sequence ID" value="NZ_CP072800.1"/>
</dbReference>
<dbReference type="EMBL" id="CP072800">
    <property type="protein sequence ID" value="QTR49938.1"/>
    <property type="molecule type" value="Genomic_DNA"/>
</dbReference>
<dbReference type="Pfam" id="PF18480">
    <property type="entry name" value="DUF5615"/>
    <property type="match status" value="1"/>
</dbReference>